<reference evidence="2" key="1">
    <citation type="journal article" date="2019" name="Int. J. Syst. Evol. Microbiol.">
        <title>The Global Catalogue of Microorganisms (GCM) 10K type strain sequencing project: providing services to taxonomists for standard genome sequencing and annotation.</title>
        <authorList>
            <consortium name="The Broad Institute Genomics Platform"/>
            <consortium name="The Broad Institute Genome Sequencing Center for Infectious Disease"/>
            <person name="Wu L."/>
            <person name="Ma J."/>
        </authorList>
    </citation>
    <scope>NUCLEOTIDE SEQUENCE [LARGE SCALE GENOMIC DNA]</scope>
    <source>
        <strain evidence="2">KCTC 62164</strain>
    </source>
</reference>
<dbReference type="Proteomes" id="UP001595444">
    <property type="component" value="Unassembled WGS sequence"/>
</dbReference>
<sequence>MAEAFAGASGFSPRARFQPLTAIITSGRVAAMTVAGCQPNTAQVSATVNQSSALSVAVSIVSVTGPVSGTVSVAMASASTAFPAPPFGG</sequence>
<evidence type="ECO:0000313" key="1">
    <source>
        <dbReference type="EMBL" id="MFC3051657.1"/>
    </source>
</evidence>
<organism evidence="1 2">
    <name type="scientific">Kordiimonas pumila</name>
    <dbReference type="NCBI Taxonomy" id="2161677"/>
    <lineage>
        <taxon>Bacteria</taxon>
        <taxon>Pseudomonadati</taxon>
        <taxon>Pseudomonadota</taxon>
        <taxon>Alphaproteobacteria</taxon>
        <taxon>Kordiimonadales</taxon>
        <taxon>Kordiimonadaceae</taxon>
        <taxon>Kordiimonas</taxon>
    </lineage>
</organism>
<protein>
    <submittedName>
        <fullName evidence="1">Uncharacterized protein</fullName>
    </submittedName>
</protein>
<dbReference type="RefSeq" id="WP_194215130.1">
    <property type="nucleotide sequence ID" value="NZ_CP061205.1"/>
</dbReference>
<evidence type="ECO:0000313" key="2">
    <source>
        <dbReference type="Proteomes" id="UP001595444"/>
    </source>
</evidence>
<gene>
    <name evidence="1" type="ORF">ACFOKA_07065</name>
</gene>
<keyword evidence="2" id="KW-1185">Reference proteome</keyword>
<dbReference type="EMBL" id="JBHRSL010000004">
    <property type="protein sequence ID" value="MFC3051657.1"/>
    <property type="molecule type" value="Genomic_DNA"/>
</dbReference>
<proteinExistence type="predicted"/>
<accession>A0ABV7D4S0</accession>
<name>A0ABV7D4S0_9PROT</name>
<comment type="caution">
    <text evidence="1">The sequence shown here is derived from an EMBL/GenBank/DDBJ whole genome shotgun (WGS) entry which is preliminary data.</text>
</comment>